<dbReference type="EMBL" id="LN902842">
    <property type="protein sequence ID" value="CDS42134.1"/>
    <property type="molecule type" value="Genomic_DNA"/>
</dbReference>
<keyword evidence="8" id="KW-1185">Reference proteome</keyword>
<dbReference type="Gene3D" id="1.10.3630.10">
    <property type="entry name" value="yeast vps74-n-term truncation variant domain like"/>
    <property type="match status" value="1"/>
</dbReference>
<dbReference type="PANTHER" id="PTHR12704:SF2">
    <property type="entry name" value="GOLGI PHOSPHOPROTEIN 3 HOMOLOG SAURON"/>
    <property type="match status" value="1"/>
</dbReference>
<dbReference type="InterPro" id="IPR038261">
    <property type="entry name" value="GPP34-like_sf"/>
</dbReference>
<dbReference type="GO" id="GO:0031985">
    <property type="term" value="C:Golgi cisterna"/>
    <property type="evidence" value="ECO:0007669"/>
    <property type="project" value="TreeGrafter"/>
</dbReference>
<evidence type="ECO:0000256" key="2">
    <source>
        <dbReference type="ARBA" id="ARBA00007284"/>
    </source>
</evidence>
<evidence type="ECO:0000313" key="8">
    <source>
        <dbReference type="Proteomes" id="UP000017246"/>
    </source>
</evidence>
<dbReference type="Proteomes" id="UP000017246">
    <property type="component" value="Unassembled WGS sequence"/>
</dbReference>
<dbReference type="GO" id="GO:0005802">
    <property type="term" value="C:trans-Golgi network"/>
    <property type="evidence" value="ECO:0007669"/>
    <property type="project" value="TreeGrafter"/>
</dbReference>
<dbReference type="GO" id="GO:0070273">
    <property type="term" value="F:phosphatidylinositol-4-phosphate binding"/>
    <property type="evidence" value="ECO:0007669"/>
    <property type="project" value="InterPro"/>
</dbReference>
<keyword evidence="4" id="KW-0446">Lipid-binding</keyword>
<evidence type="ECO:0000256" key="5">
    <source>
        <dbReference type="ARBA" id="ARBA00023136"/>
    </source>
</evidence>
<gene>
    <name evidence="7" type="ORF">EmuJ_000983300</name>
</gene>
<dbReference type="OMA" id="GETWNLL"/>
<dbReference type="GO" id="GO:0007030">
    <property type="term" value="P:Golgi organization"/>
    <property type="evidence" value="ECO:0007669"/>
    <property type="project" value="TreeGrafter"/>
</dbReference>
<dbReference type="GO" id="GO:0048194">
    <property type="term" value="P:Golgi vesicle budding"/>
    <property type="evidence" value="ECO:0007669"/>
    <property type="project" value="TreeGrafter"/>
</dbReference>
<dbReference type="GO" id="GO:0043001">
    <property type="term" value="P:Golgi to plasma membrane protein transport"/>
    <property type="evidence" value="ECO:0007669"/>
    <property type="project" value="TreeGrafter"/>
</dbReference>
<evidence type="ECO:0000256" key="4">
    <source>
        <dbReference type="ARBA" id="ARBA00023121"/>
    </source>
</evidence>
<dbReference type="GO" id="GO:0006890">
    <property type="term" value="P:retrograde vesicle-mediated transport, Golgi to endoplasmic reticulum"/>
    <property type="evidence" value="ECO:0007669"/>
    <property type="project" value="TreeGrafter"/>
</dbReference>
<name>A0A068YC54_ECHMU</name>
<organism evidence="7 8">
    <name type="scientific">Echinococcus multilocularis</name>
    <name type="common">Fox tapeworm</name>
    <dbReference type="NCBI Taxonomy" id="6211"/>
    <lineage>
        <taxon>Eukaryota</taxon>
        <taxon>Metazoa</taxon>
        <taxon>Spiralia</taxon>
        <taxon>Lophotrochozoa</taxon>
        <taxon>Platyhelminthes</taxon>
        <taxon>Cestoda</taxon>
        <taxon>Eucestoda</taxon>
        <taxon>Cyclophyllidea</taxon>
        <taxon>Taeniidae</taxon>
        <taxon>Echinococcus</taxon>
    </lineage>
</organism>
<evidence type="ECO:0000256" key="6">
    <source>
        <dbReference type="SAM" id="MobiDB-lite"/>
    </source>
</evidence>
<comment type="subcellular location">
    <subcellularLocation>
        <location evidence="1">Golgi apparatus membrane</location>
        <topology evidence="1">Peripheral membrane protein</topology>
        <orientation evidence="1">Cytoplasmic side</orientation>
    </subcellularLocation>
</comment>
<accession>A0A068YC54</accession>
<evidence type="ECO:0000256" key="1">
    <source>
        <dbReference type="ARBA" id="ARBA00004255"/>
    </source>
</evidence>
<dbReference type="InterPro" id="IPR008628">
    <property type="entry name" value="GPP34-like"/>
</dbReference>
<dbReference type="AlphaFoldDB" id="A0A068YC54"/>
<proteinExistence type="inferred from homology"/>
<dbReference type="eggNOG" id="KOG3983">
    <property type="taxonomic scope" value="Eukaryota"/>
</dbReference>
<dbReference type="GO" id="GO:0000139">
    <property type="term" value="C:Golgi membrane"/>
    <property type="evidence" value="ECO:0007669"/>
    <property type="project" value="UniProtKB-SubCell"/>
</dbReference>
<dbReference type="STRING" id="6211.A0A068YC54"/>
<dbReference type="OrthoDB" id="2189106at2759"/>
<dbReference type="PANTHER" id="PTHR12704">
    <property type="entry name" value="TRANS-GOLGI PROTEIN GMX33"/>
    <property type="match status" value="1"/>
</dbReference>
<reference evidence="7" key="2">
    <citation type="submission" date="2015-11" db="EMBL/GenBank/DDBJ databases">
        <authorList>
            <person name="Zhang Y."/>
            <person name="Guo Z."/>
        </authorList>
    </citation>
    <scope>NUCLEOTIDE SEQUENCE</scope>
</reference>
<protein>
    <submittedName>
        <fullName evidence="7">Golgi phosphoprotein 3</fullName>
    </submittedName>
</protein>
<evidence type="ECO:0000256" key="3">
    <source>
        <dbReference type="ARBA" id="ARBA00023034"/>
    </source>
</evidence>
<evidence type="ECO:0000313" key="7">
    <source>
        <dbReference type="EMBL" id="CDS42134.1"/>
    </source>
</evidence>
<feature type="region of interest" description="Disordered" evidence="6">
    <location>
        <begin position="17"/>
        <end position="38"/>
    </location>
</feature>
<dbReference type="Pfam" id="PF05719">
    <property type="entry name" value="GPP34"/>
    <property type="match status" value="1"/>
</dbReference>
<comment type="similarity">
    <text evidence="2">Belongs to the GOLPH3/VPS74 family.</text>
</comment>
<keyword evidence="3" id="KW-0333">Golgi apparatus</keyword>
<keyword evidence="5" id="KW-0472">Membrane</keyword>
<feature type="compositionally biased region" description="Basic and acidic residues" evidence="6">
    <location>
        <begin position="29"/>
        <end position="38"/>
    </location>
</feature>
<sequence length="279" mass="31433">MAGTGETVVFRRNIRRDRSSSSDVNSALQDDKQKGDGSKQTRFALMEEVLLLGLKDREGYTSFWSDNISLGLRGCFLIELALRGRITLEPPSTRRSILNRNVIVIKNVPTGDMLLDEALRTISSNSPADVKSWIDYLSGDTWNPFKIALQMRNVRERIAKNLVEKGVCSTEKQNFILFDMTTHPLINTPAKQLVIQQIIDALLSNWTTDIQRMDKRMLSLIVVSQRADVLENAFLTLSNQDYNTATKHVRTLMDLNYNEYGSTGTPADVIWAVFAALSS</sequence>
<dbReference type="GO" id="GO:0005829">
    <property type="term" value="C:cytosol"/>
    <property type="evidence" value="ECO:0007669"/>
    <property type="project" value="TreeGrafter"/>
</dbReference>
<reference evidence="7" key="1">
    <citation type="journal article" date="2013" name="Nature">
        <title>The genomes of four tapeworm species reveal adaptations to parasitism.</title>
        <authorList>
            <person name="Tsai I.J."/>
            <person name="Zarowiecki M."/>
            <person name="Holroyd N."/>
            <person name="Garciarrubio A."/>
            <person name="Sanchez-Flores A."/>
            <person name="Brooks K.L."/>
            <person name="Tracey A."/>
            <person name="Bobes R.J."/>
            <person name="Fragoso G."/>
            <person name="Sciutto E."/>
            <person name="Aslett M."/>
            <person name="Beasley H."/>
            <person name="Bennett H.M."/>
            <person name="Cai J."/>
            <person name="Camicia F."/>
            <person name="Clark R."/>
            <person name="Cucher M."/>
            <person name="De Silva N."/>
            <person name="Day T.A."/>
            <person name="Deplazes P."/>
            <person name="Estrada K."/>
            <person name="Fernandez C."/>
            <person name="Holland P.W."/>
            <person name="Hou J."/>
            <person name="Hu S."/>
            <person name="Huckvale T."/>
            <person name="Hung S.S."/>
            <person name="Kamenetzky L."/>
            <person name="Keane J.A."/>
            <person name="Kiss F."/>
            <person name="Koziol U."/>
            <person name="Lambert O."/>
            <person name="Liu K."/>
            <person name="Luo X."/>
            <person name="Luo Y."/>
            <person name="Macchiaroli N."/>
            <person name="Nichol S."/>
            <person name="Paps J."/>
            <person name="Parkinson J."/>
            <person name="Pouchkina-Stantcheva N."/>
            <person name="Riddiford N."/>
            <person name="Rosenzvit M."/>
            <person name="Salinas G."/>
            <person name="Wasmuth J.D."/>
            <person name="Zamanian M."/>
            <person name="Zheng Y."/>
            <person name="Cai X."/>
            <person name="Soberon X."/>
            <person name="Olson P.D."/>
            <person name="Laclette J.P."/>
            <person name="Brehm K."/>
            <person name="Berriman M."/>
            <person name="Garciarrubio A."/>
            <person name="Bobes R.J."/>
            <person name="Fragoso G."/>
            <person name="Sanchez-Flores A."/>
            <person name="Estrada K."/>
            <person name="Cevallos M.A."/>
            <person name="Morett E."/>
            <person name="Gonzalez V."/>
            <person name="Portillo T."/>
            <person name="Ochoa-Leyva A."/>
            <person name="Jose M.V."/>
            <person name="Sciutto E."/>
            <person name="Landa A."/>
            <person name="Jimenez L."/>
            <person name="Valdes V."/>
            <person name="Carrero J.C."/>
            <person name="Larralde C."/>
            <person name="Morales-Montor J."/>
            <person name="Limon-Lason J."/>
            <person name="Soberon X."/>
            <person name="Laclette J.P."/>
        </authorList>
    </citation>
    <scope>NUCLEOTIDE SEQUENCE [LARGE SCALE GENOMIC DNA]</scope>
</reference>